<reference evidence="9 10" key="1">
    <citation type="submission" date="2018-06" db="EMBL/GenBank/DDBJ databases">
        <title>Whole genome sequencing of Candida tropicalis (genome annotated by CSBL at Korea University).</title>
        <authorList>
            <person name="Ahn J."/>
        </authorList>
    </citation>
    <scope>NUCLEOTIDE SEQUENCE [LARGE SCALE GENOMIC DNA]</scope>
    <source>
        <strain evidence="9 10">ATCC 20962</strain>
    </source>
</reference>
<dbReference type="EMBL" id="QLNQ01000027">
    <property type="protein sequence ID" value="RCK58810.1"/>
    <property type="molecule type" value="Genomic_DNA"/>
</dbReference>
<dbReference type="GO" id="GO:0046872">
    <property type="term" value="F:metal ion binding"/>
    <property type="evidence" value="ECO:0007669"/>
    <property type="project" value="UniProtKB-KW"/>
</dbReference>
<dbReference type="GO" id="GO:0004660">
    <property type="term" value="F:protein farnesyltransferase activity"/>
    <property type="evidence" value="ECO:0007669"/>
    <property type="project" value="TreeGrafter"/>
</dbReference>
<evidence type="ECO:0000256" key="6">
    <source>
        <dbReference type="ARBA" id="ARBA00022737"/>
    </source>
</evidence>
<comment type="caution">
    <text evidence="9">The sequence shown here is derived from an EMBL/GenBank/DDBJ whole genome shotgun (WGS) entry which is preliminary data.</text>
</comment>
<comment type="similarity">
    <text evidence="2">Belongs to the protein prenyltransferase subunit beta family.</text>
</comment>
<dbReference type="PANTHER" id="PTHR11774">
    <property type="entry name" value="GERANYLGERANYL TRANSFERASE TYPE BETA SUBUNIT"/>
    <property type="match status" value="1"/>
</dbReference>
<dbReference type="InterPro" id="IPR045089">
    <property type="entry name" value="PGGT1B-like"/>
</dbReference>
<evidence type="ECO:0000256" key="7">
    <source>
        <dbReference type="ARBA" id="ARBA00022833"/>
    </source>
</evidence>
<dbReference type="PANTHER" id="PTHR11774:SF6">
    <property type="entry name" value="PROTEIN FARNESYLTRANSFERASE SUBUNIT BETA"/>
    <property type="match status" value="1"/>
</dbReference>
<accession>A0A367XZX1</accession>
<dbReference type="STRING" id="5486.A0A367XZX1"/>
<evidence type="ECO:0000313" key="9">
    <source>
        <dbReference type="EMBL" id="RCK58810.1"/>
    </source>
</evidence>
<evidence type="ECO:0000256" key="4">
    <source>
        <dbReference type="ARBA" id="ARBA00022679"/>
    </source>
</evidence>
<evidence type="ECO:0000259" key="8">
    <source>
        <dbReference type="Pfam" id="PF00432"/>
    </source>
</evidence>
<evidence type="ECO:0000256" key="5">
    <source>
        <dbReference type="ARBA" id="ARBA00022723"/>
    </source>
</evidence>
<gene>
    <name evidence="9" type="primary">FNTB</name>
    <name evidence="9" type="ORF">Cantr_07313</name>
</gene>
<keyword evidence="3" id="KW-0637">Prenyltransferase</keyword>
<dbReference type="SUPFAM" id="SSF48239">
    <property type="entry name" value="Terpenoid cyclases/Protein prenyltransferases"/>
    <property type="match status" value="1"/>
</dbReference>
<dbReference type="InterPro" id="IPR001330">
    <property type="entry name" value="Prenyltrans"/>
</dbReference>
<keyword evidence="6" id="KW-0677">Repeat</keyword>
<dbReference type="Gene3D" id="1.50.10.20">
    <property type="match status" value="1"/>
</dbReference>
<comment type="cofactor">
    <cofactor evidence="1">
        <name>Zn(2+)</name>
        <dbReference type="ChEBI" id="CHEBI:29105"/>
    </cofactor>
</comment>
<feature type="domain" description="Prenyltransferase alpha-alpha toroid" evidence="8">
    <location>
        <begin position="32"/>
        <end position="220"/>
    </location>
</feature>
<organism evidence="9 10">
    <name type="scientific">Candida viswanathii</name>
    <dbReference type="NCBI Taxonomy" id="5486"/>
    <lineage>
        <taxon>Eukaryota</taxon>
        <taxon>Fungi</taxon>
        <taxon>Dikarya</taxon>
        <taxon>Ascomycota</taxon>
        <taxon>Saccharomycotina</taxon>
        <taxon>Pichiomycetes</taxon>
        <taxon>Debaryomycetaceae</taxon>
        <taxon>Candida/Lodderomyces clade</taxon>
        <taxon>Candida</taxon>
    </lineage>
</organism>
<evidence type="ECO:0000256" key="1">
    <source>
        <dbReference type="ARBA" id="ARBA00001947"/>
    </source>
</evidence>
<name>A0A367XZX1_9ASCO</name>
<keyword evidence="10" id="KW-1185">Reference proteome</keyword>
<dbReference type="Proteomes" id="UP000253472">
    <property type="component" value="Unassembled WGS sequence"/>
</dbReference>
<keyword evidence="4 9" id="KW-0808">Transferase</keyword>
<evidence type="ECO:0000256" key="2">
    <source>
        <dbReference type="ARBA" id="ARBA00010497"/>
    </source>
</evidence>
<protein>
    <submittedName>
        <fullName evidence="9">Protein farnesyltransferase subunit beta</fullName>
    </submittedName>
</protein>
<sequence length="222" mass="25303">MAVVVLLGDQTSWDMLRLLMPDIDFELLDSIRFNLYDWLMSLKVPNGSFIMHEHGESDTRSTYCVLVIARLLNIATDELLEGVEDWIDMCQTYEGGFSNVPNTEAHGGYRSVPWPATSCCIQVARSKRQEQRTAWIGRWIGWKNKQLVDACYSFWVGALYPLVEILLGRDQELFSGEALKHYILRIAQEETGGFRDKPGKGVDFYHTNYTLAGLSLVEHTTS</sequence>
<dbReference type="GO" id="GO:0005965">
    <property type="term" value="C:protein farnesyltransferase complex"/>
    <property type="evidence" value="ECO:0007669"/>
    <property type="project" value="TreeGrafter"/>
</dbReference>
<dbReference type="OrthoDB" id="10261146at2759"/>
<dbReference type="AlphaFoldDB" id="A0A367XZX1"/>
<keyword evidence="7" id="KW-0862">Zinc</keyword>
<proteinExistence type="inferred from homology"/>
<evidence type="ECO:0000313" key="10">
    <source>
        <dbReference type="Proteomes" id="UP000253472"/>
    </source>
</evidence>
<keyword evidence="5" id="KW-0479">Metal-binding</keyword>
<dbReference type="Pfam" id="PF00432">
    <property type="entry name" value="Prenyltrans"/>
    <property type="match status" value="1"/>
</dbReference>
<evidence type="ECO:0000256" key="3">
    <source>
        <dbReference type="ARBA" id="ARBA00022602"/>
    </source>
</evidence>
<dbReference type="InterPro" id="IPR008930">
    <property type="entry name" value="Terpenoid_cyclase/PrenylTrfase"/>
</dbReference>